<evidence type="ECO:0000256" key="5">
    <source>
        <dbReference type="ARBA" id="ARBA00022777"/>
    </source>
</evidence>
<dbReference type="Gene3D" id="3.10.310.50">
    <property type="match status" value="1"/>
</dbReference>
<name>A0A7I9YNW2_MYCBU</name>
<keyword evidence="8" id="KW-1133">Transmembrane helix</keyword>
<sequence>MPTNAGDSGSLQEGELFAGYTIVRRLGAGGMGQVYLAKHPRLPRHDALKILSAEYTADVEYRRRFDRECDLAASLYNQHIVGIHDRGEFNGQLWLSMDYVEGTDAAHLLNEKYPMGMPHAEVVEIISAVAEALDYAHSRGLLHRDVKPANILLGEAKPRRRILLADFGIAREAGEISGLTVTNVLMGTTAYCSPEQLRGAHLDGRADQYGLGCTAYHLLTGTAPFHHTNPAVVISQHLSGQPPLLSQRRPDLAPLDPVIAKVLAKNPEERFATCSDFAAALAGQPASTVQTPVAQAPGLPPPPPLHPHQTPHTGRRIGQGTLIAALFAVALVVLALVLGLQLLSEKSNPPRASAPVPSKTAAQTPSTSTAAAPLVVASILTDSADVLRPVDEDVVMGRLTELLQDRGIRLYVVYVKTFDGEPPVSFAKKLIYNNRLDEAAAILVIATDDREFAFLVPRSIAETRNINVEEIYRDHIAPAVRQKRWRDAALEAVHGLDVGQRRGPN</sequence>
<keyword evidence="8" id="KW-0812">Transmembrane</keyword>
<feature type="compositionally biased region" description="Low complexity" evidence="7">
    <location>
        <begin position="357"/>
        <end position="367"/>
    </location>
</feature>
<comment type="caution">
    <text evidence="10">The sequence shown here is derived from an EMBL/GenBank/DDBJ whole genome shotgun (WGS) entry which is preliminary data.</text>
</comment>
<dbReference type="SMART" id="SM00220">
    <property type="entry name" value="S_TKc"/>
    <property type="match status" value="1"/>
</dbReference>
<evidence type="ECO:0000256" key="7">
    <source>
        <dbReference type="SAM" id="MobiDB-lite"/>
    </source>
</evidence>
<keyword evidence="4" id="KW-0547">Nucleotide-binding</keyword>
<dbReference type="CDD" id="cd14014">
    <property type="entry name" value="STKc_PknB_like"/>
    <property type="match status" value="1"/>
</dbReference>
<dbReference type="Gene3D" id="1.10.510.10">
    <property type="entry name" value="Transferase(Phosphotransferase) domain 1"/>
    <property type="match status" value="1"/>
</dbReference>
<proteinExistence type="predicted"/>
<keyword evidence="5" id="KW-0418">Kinase</keyword>
<dbReference type="PROSITE" id="PS00108">
    <property type="entry name" value="PROTEIN_KINASE_ST"/>
    <property type="match status" value="1"/>
</dbReference>
<dbReference type="SUPFAM" id="SSF56112">
    <property type="entry name" value="Protein kinase-like (PK-like)"/>
    <property type="match status" value="1"/>
</dbReference>
<dbReference type="GO" id="GO:0005524">
    <property type="term" value="F:ATP binding"/>
    <property type="evidence" value="ECO:0007669"/>
    <property type="project" value="UniProtKB-KW"/>
</dbReference>
<dbReference type="GO" id="GO:0004674">
    <property type="term" value="F:protein serine/threonine kinase activity"/>
    <property type="evidence" value="ECO:0007669"/>
    <property type="project" value="UniProtKB-KW"/>
</dbReference>
<dbReference type="AlphaFoldDB" id="A0A7I9YNW2"/>
<protein>
    <recommendedName>
        <fullName evidence="1">non-specific serine/threonine protein kinase</fullName>
        <ecNumber evidence="1">2.7.11.1</ecNumber>
    </recommendedName>
</protein>
<feature type="region of interest" description="Disordered" evidence="7">
    <location>
        <begin position="288"/>
        <end position="312"/>
    </location>
</feature>
<keyword evidence="2" id="KW-0723">Serine/threonine-protein kinase</keyword>
<dbReference type="InterPro" id="IPR007621">
    <property type="entry name" value="TPM_dom"/>
</dbReference>
<dbReference type="PANTHER" id="PTHR43289">
    <property type="entry name" value="MITOGEN-ACTIVATED PROTEIN KINASE KINASE KINASE 20-RELATED"/>
    <property type="match status" value="1"/>
</dbReference>
<gene>
    <name evidence="10" type="ORF">MBOU_23600</name>
</gene>
<dbReference type="Pfam" id="PF04536">
    <property type="entry name" value="TPM_phosphatase"/>
    <property type="match status" value="1"/>
</dbReference>
<feature type="transmembrane region" description="Helical" evidence="8">
    <location>
        <begin position="322"/>
        <end position="343"/>
    </location>
</feature>
<dbReference type="EMBL" id="BLKZ01000001">
    <property type="protein sequence ID" value="GFG90318.1"/>
    <property type="molecule type" value="Genomic_DNA"/>
</dbReference>
<evidence type="ECO:0000256" key="4">
    <source>
        <dbReference type="ARBA" id="ARBA00022741"/>
    </source>
</evidence>
<keyword evidence="11" id="KW-1185">Reference proteome</keyword>
<keyword evidence="3" id="KW-0808">Transferase</keyword>
<dbReference type="GO" id="GO:0080090">
    <property type="term" value="P:regulation of primary metabolic process"/>
    <property type="evidence" value="ECO:0007669"/>
    <property type="project" value="UniProtKB-ARBA"/>
</dbReference>
<evidence type="ECO:0000256" key="8">
    <source>
        <dbReference type="SAM" id="Phobius"/>
    </source>
</evidence>
<keyword evidence="6" id="KW-0067">ATP-binding</keyword>
<accession>A0A7I9YNW2</accession>
<dbReference type="Gene3D" id="3.30.200.20">
    <property type="entry name" value="Phosphorylase Kinase, domain 1"/>
    <property type="match status" value="1"/>
</dbReference>
<organism evidence="10 11">
    <name type="scientific">Mycobacterium bourgelatii</name>
    <dbReference type="NCBI Taxonomy" id="1273442"/>
    <lineage>
        <taxon>Bacteria</taxon>
        <taxon>Bacillati</taxon>
        <taxon>Actinomycetota</taxon>
        <taxon>Actinomycetes</taxon>
        <taxon>Mycobacteriales</taxon>
        <taxon>Mycobacteriaceae</taxon>
        <taxon>Mycobacterium</taxon>
    </lineage>
</organism>
<evidence type="ECO:0000256" key="1">
    <source>
        <dbReference type="ARBA" id="ARBA00012513"/>
    </source>
</evidence>
<evidence type="ECO:0000256" key="6">
    <source>
        <dbReference type="ARBA" id="ARBA00022840"/>
    </source>
</evidence>
<evidence type="ECO:0000259" key="9">
    <source>
        <dbReference type="PROSITE" id="PS50011"/>
    </source>
</evidence>
<dbReference type="InterPro" id="IPR011009">
    <property type="entry name" value="Kinase-like_dom_sf"/>
</dbReference>
<reference evidence="10 11" key="1">
    <citation type="journal article" date="2019" name="Emerg. Microbes Infect.">
        <title>Comprehensive subspecies identification of 175 nontuberculous mycobacteria species based on 7547 genomic profiles.</title>
        <authorList>
            <person name="Matsumoto Y."/>
            <person name="Kinjo T."/>
            <person name="Motooka D."/>
            <person name="Nabeya D."/>
            <person name="Jung N."/>
            <person name="Uechi K."/>
            <person name="Horii T."/>
            <person name="Iida T."/>
            <person name="Fujita J."/>
            <person name="Nakamura S."/>
        </authorList>
    </citation>
    <scope>NUCLEOTIDE SEQUENCE [LARGE SCALE GENOMIC DNA]</scope>
    <source>
        <strain evidence="10 11">JCM 30725</strain>
    </source>
</reference>
<feature type="region of interest" description="Disordered" evidence="7">
    <location>
        <begin position="347"/>
        <end position="367"/>
    </location>
</feature>
<dbReference type="EC" id="2.7.11.1" evidence="1"/>
<keyword evidence="8" id="KW-0472">Membrane</keyword>
<feature type="domain" description="Protein kinase" evidence="9">
    <location>
        <begin position="20"/>
        <end position="287"/>
    </location>
</feature>
<evidence type="ECO:0000256" key="2">
    <source>
        <dbReference type="ARBA" id="ARBA00022527"/>
    </source>
</evidence>
<evidence type="ECO:0000256" key="3">
    <source>
        <dbReference type="ARBA" id="ARBA00022679"/>
    </source>
</evidence>
<dbReference type="PROSITE" id="PS50011">
    <property type="entry name" value="PROTEIN_KINASE_DOM"/>
    <property type="match status" value="1"/>
</dbReference>
<dbReference type="InterPro" id="IPR008271">
    <property type="entry name" value="Ser/Thr_kinase_AS"/>
</dbReference>
<dbReference type="InterPro" id="IPR000719">
    <property type="entry name" value="Prot_kinase_dom"/>
</dbReference>
<dbReference type="Proteomes" id="UP000465360">
    <property type="component" value="Unassembled WGS sequence"/>
</dbReference>
<dbReference type="PANTHER" id="PTHR43289:SF6">
    <property type="entry name" value="SERINE_THREONINE-PROTEIN KINASE NEKL-3"/>
    <property type="match status" value="1"/>
</dbReference>
<evidence type="ECO:0000313" key="11">
    <source>
        <dbReference type="Proteomes" id="UP000465360"/>
    </source>
</evidence>
<dbReference type="Pfam" id="PF00069">
    <property type="entry name" value="Pkinase"/>
    <property type="match status" value="1"/>
</dbReference>
<dbReference type="RefSeq" id="WP_163711817.1">
    <property type="nucleotide sequence ID" value="NZ_BLKZ01000001.1"/>
</dbReference>
<evidence type="ECO:0000313" key="10">
    <source>
        <dbReference type="EMBL" id="GFG90318.1"/>
    </source>
</evidence>